<evidence type="ECO:0000313" key="7">
    <source>
        <dbReference type="Proteomes" id="UP000245119"/>
    </source>
</evidence>
<dbReference type="Pfam" id="PF02737">
    <property type="entry name" value="3HCDH_N"/>
    <property type="match status" value="1"/>
</dbReference>
<dbReference type="EMBL" id="PZQS01000014">
    <property type="protein sequence ID" value="PVD19038.1"/>
    <property type="molecule type" value="Genomic_DNA"/>
</dbReference>
<dbReference type="Gene3D" id="1.10.1040.10">
    <property type="entry name" value="N-(1-d-carboxylethyl)-l-norvaline Dehydrogenase, domain 2"/>
    <property type="match status" value="1"/>
</dbReference>
<dbReference type="InterPro" id="IPR036291">
    <property type="entry name" value="NAD(P)-bd_dom_sf"/>
</dbReference>
<feature type="domain" description="3-hydroxyacyl-CoA dehydrogenase C-terminal" evidence="4">
    <location>
        <begin position="182"/>
        <end position="230"/>
    </location>
</feature>
<dbReference type="GO" id="GO:0050104">
    <property type="term" value="F:L-gulonate 3-dehydrogenase activity"/>
    <property type="evidence" value="ECO:0007669"/>
    <property type="project" value="TreeGrafter"/>
</dbReference>
<sequence length="316" mass="35424">MRSGLVGRSYAMLFASAGYDVRVYDASKEQLQRAVADMEQQLSALAADGLQRGCLTVQQTMAHVTATDSLEDCVTGARYIQECVPEDKDLKRGVWQKIDDMMESSDVVMASSTSGIVPSLLSDHLRHRHRFLVAHPANPPMLNPMVELVPAPWTDPSAVAEARTLMEQVGQVPIVLKREIEGFVQARIQAAIFHVAWQLIAEDYVDPLDVETAMHEGVGAWYAFMGPFSAEHINANGWLDLCSKYAQVVHRVQQTFSPPQPMQGPAATRLARELERWTPRDRLAERCAWRDRCMAALLRLRQTLDREEQEAEQPVS</sequence>
<keyword evidence="7" id="KW-1185">Reference proteome</keyword>
<dbReference type="GO" id="GO:0006631">
    <property type="term" value="P:fatty acid metabolic process"/>
    <property type="evidence" value="ECO:0007669"/>
    <property type="project" value="InterPro"/>
</dbReference>
<keyword evidence="3" id="KW-0175">Coiled coil</keyword>
<proteinExistence type="inferred from homology"/>
<feature type="domain" description="3-hydroxyacyl-CoA dehydrogenase NAD binding" evidence="5">
    <location>
        <begin position="3"/>
        <end position="177"/>
    </location>
</feature>
<dbReference type="SUPFAM" id="SSF51735">
    <property type="entry name" value="NAD(P)-binding Rossmann-fold domains"/>
    <property type="match status" value="1"/>
</dbReference>
<dbReference type="InterPro" id="IPR013328">
    <property type="entry name" value="6PGD_dom2"/>
</dbReference>
<name>A0A2T7NCY5_POMCA</name>
<dbReference type="Pfam" id="PF00725">
    <property type="entry name" value="3HCDH"/>
    <property type="match status" value="1"/>
</dbReference>
<comment type="caution">
    <text evidence="6">The sequence shown here is derived from an EMBL/GenBank/DDBJ whole genome shotgun (WGS) entry which is preliminary data.</text>
</comment>
<evidence type="ECO:0000259" key="5">
    <source>
        <dbReference type="Pfam" id="PF02737"/>
    </source>
</evidence>
<dbReference type="SUPFAM" id="SSF48179">
    <property type="entry name" value="6-phosphogluconate dehydrogenase C-terminal domain-like"/>
    <property type="match status" value="1"/>
</dbReference>
<evidence type="ECO:0000313" key="6">
    <source>
        <dbReference type="EMBL" id="PVD19038.1"/>
    </source>
</evidence>
<keyword evidence="2" id="KW-0560">Oxidoreductase</keyword>
<gene>
    <name evidence="6" type="ORF">C0Q70_21597</name>
</gene>
<dbReference type="GO" id="GO:0070403">
    <property type="term" value="F:NAD+ binding"/>
    <property type="evidence" value="ECO:0007669"/>
    <property type="project" value="InterPro"/>
</dbReference>
<evidence type="ECO:0000256" key="2">
    <source>
        <dbReference type="ARBA" id="ARBA00023002"/>
    </source>
</evidence>
<feature type="coiled-coil region" evidence="3">
    <location>
        <begin position="21"/>
        <end position="48"/>
    </location>
</feature>
<dbReference type="PANTHER" id="PTHR48075">
    <property type="entry name" value="3-HYDROXYACYL-COA DEHYDROGENASE FAMILY PROTEIN"/>
    <property type="match status" value="1"/>
</dbReference>
<accession>A0A2T7NCY5</accession>
<evidence type="ECO:0008006" key="8">
    <source>
        <dbReference type="Google" id="ProtNLM"/>
    </source>
</evidence>
<dbReference type="Proteomes" id="UP000245119">
    <property type="component" value="Linkage Group LG14"/>
</dbReference>
<protein>
    <recommendedName>
        <fullName evidence="8">3-hydroxyacyl-CoA dehydrogenase NAD binding domain-containing protein</fullName>
    </recommendedName>
</protein>
<evidence type="ECO:0000256" key="1">
    <source>
        <dbReference type="ARBA" id="ARBA00009463"/>
    </source>
</evidence>
<dbReference type="InterPro" id="IPR008927">
    <property type="entry name" value="6-PGluconate_DH-like_C_sf"/>
</dbReference>
<dbReference type="Gene3D" id="3.40.50.720">
    <property type="entry name" value="NAD(P)-binding Rossmann-like Domain"/>
    <property type="match status" value="1"/>
</dbReference>
<evidence type="ECO:0000256" key="3">
    <source>
        <dbReference type="SAM" id="Coils"/>
    </source>
</evidence>
<dbReference type="PANTHER" id="PTHR48075:SF1">
    <property type="entry name" value="LAMBDA-CRYSTALLIN HOMOLOG"/>
    <property type="match status" value="1"/>
</dbReference>
<dbReference type="InterPro" id="IPR006108">
    <property type="entry name" value="3HC_DH_C"/>
</dbReference>
<organism evidence="6 7">
    <name type="scientific">Pomacea canaliculata</name>
    <name type="common">Golden apple snail</name>
    <dbReference type="NCBI Taxonomy" id="400727"/>
    <lineage>
        <taxon>Eukaryota</taxon>
        <taxon>Metazoa</taxon>
        <taxon>Spiralia</taxon>
        <taxon>Lophotrochozoa</taxon>
        <taxon>Mollusca</taxon>
        <taxon>Gastropoda</taxon>
        <taxon>Caenogastropoda</taxon>
        <taxon>Architaenioglossa</taxon>
        <taxon>Ampullarioidea</taxon>
        <taxon>Ampullariidae</taxon>
        <taxon>Pomacea</taxon>
    </lineage>
</organism>
<dbReference type="OrthoDB" id="2021159at2759"/>
<reference evidence="6 7" key="1">
    <citation type="submission" date="2018-04" db="EMBL/GenBank/DDBJ databases">
        <title>The genome of golden apple snail Pomacea canaliculata provides insight into stress tolerance and invasive adaptation.</title>
        <authorList>
            <person name="Liu C."/>
            <person name="Liu B."/>
            <person name="Ren Y."/>
            <person name="Zhang Y."/>
            <person name="Wang H."/>
            <person name="Li S."/>
            <person name="Jiang F."/>
            <person name="Yin L."/>
            <person name="Zhang G."/>
            <person name="Qian W."/>
            <person name="Fan W."/>
        </authorList>
    </citation>
    <scope>NUCLEOTIDE SEQUENCE [LARGE SCALE GENOMIC DNA]</scope>
    <source>
        <strain evidence="6">SZHN2017</strain>
        <tissue evidence="6">Muscle</tissue>
    </source>
</reference>
<evidence type="ECO:0000259" key="4">
    <source>
        <dbReference type="Pfam" id="PF00725"/>
    </source>
</evidence>
<dbReference type="STRING" id="400727.A0A2T7NCY5"/>
<dbReference type="AlphaFoldDB" id="A0A2T7NCY5"/>
<comment type="similarity">
    <text evidence="1">Belongs to the 3-hydroxyacyl-CoA dehydrogenase family.</text>
</comment>
<dbReference type="InterPro" id="IPR006176">
    <property type="entry name" value="3-OHacyl-CoA_DH_NAD-bd"/>
</dbReference>